<dbReference type="SUPFAM" id="SSF56954">
    <property type="entry name" value="Outer membrane efflux proteins (OEP)"/>
    <property type="match status" value="1"/>
</dbReference>
<dbReference type="STRING" id="596327.PORUE0001_0787"/>
<evidence type="ECO:0000313" key="9">
    <source>
        <dbReference type="EMBL" id="EEK17167.1"/>
    </source>
</evidence>
<comment type="similarity">
    <text evidence="2">Belongs to the outer membrane factor (OMF) (TC 1.B.17) family.</text>
</comment>
<keyword evidence="5" id="KW-0812">Transmembrane</keyword>
<dbReference type="eggNOG" id="COG1538">
    <property type="taxonomic scope" value="Bacteria"/>
</dbReference>
<dbReference type="Pfam" id="PF02321">
    <property type="entry name" value="OEP"/>
    <property type="match status" value="1"/>
</dbReference>
<accession>C2MAT7</accession>
<evidence type="ECO:0000256" key="7">
    <source>
        <dbReference type="ARBA" id="ARBA00023237"/>
    </source>
</evidence>
<reference evidence="9 10" key="1">
    <citation type="submission" date="2009-04" db="EMBL/GenBank/DDBJ databases">
        <authorList>
            <person name="Sebastian Y."/>
            <person name="Madupu R."/>
            <person name="Durkin A.S."/>
            <person name="Torralba M."/>
            <person name="Methe B."/>
            <person name="Sutton G.G."/>
            <person name="Strausberg R.L."/>
            <person name="Nelson K.E."/>
        </authorList>
    </citation>
    <scope>NUCLEOTIDE SEQUENCE [LARGE SCALE GENOMIC DNA]</scope>
    <source>
        <strain evidence="9 10">60-3</strain>
    </source>
</reference>
<evidence type="ECO:0000256" key="4">
    <source>
        <dbReference type="ARBA" id="ARBA00022452"/>
    </source>
</evidence>
<dbReference type="Proteomes" id="UP000003303">
    <property type="component" value="Unassembled WGS sequence"/>
</dbReference>
<evidence type="ECO:0000313" key="10">
    <source>
        <dbReference type="Proteomes" id="UP000003303"/>
    </source>
</evidence>
<dbReference type="GO" id="GO:1990281">
    <property type="term" value="C:efflux pump complex"/>
    <property type="evidence" value="ECO:0007669"/>
    <property type="project" value="TreeGrafter"/>
</dbReference>
<evidence type="ECO:0000256" key="6">
    <source>
        <dbReference type="ARBA" id="ARBA00023136"/>
    </source>
</evidence>
<dbReference type="PANTHER" id="PTHR30026">
    <property type="entry name" value="OUTER MEMBRANE PROTEIN TOLC"/>
    <property type="match status" value="1"/>
</dbReference>
<dbReference type="OrthoDB" id="367883at2"/>
<dbReference type="InterPro" id="IPR003423">
    <property type="entry name" value="OMP_efflux"/>
</dbReference>
<dbReference type="PANTHER" id="PTHR30026:SF20">
    <property type="entry name" value="OUTER MEMBRANE PROTEIN TOLC"/>
    <property type="match status" value="1"/>
</dbReference>
<evidence type="ECO:0000256" key="2">
    <source>
        <dbReference type="ARBA" id="ARBA00007613"/>
    </source>
</evidence>
<feature type="chain" id="PRO_5002914810" evidence="8">
    <location>
        <begin position="25"/>
        <end position="460"/>
    </location>
</feature>
<dbReference type="GO" id="GO:0009279">
    <property type="term" value="C:cell outer membrane"/>
    <property type="evidence" value="ECO:0007669"/>
    <property type="project" value="UniProtKB-SubCell"/>
</dbReference>
<keyword evidence="3" id="KW-0813">Transport</keyword>
<dbReference type="InterPro" id="IPR051906">
    <property type="entry name" value="TolC-like"/>
</dbReference>
<keyword evidence="8" id="KW-0732">Signal</keyword>
<gene>
    <name evidence="9" type="ORF">PORUE0001_0787</name>
</gene>
<keyword evidence="7" id="KW-0998">Cell outer membrane</keyword>
<evidence type="ECO:0000256" key="5">
    <source>
        <dbReference type="ARBA" id="ARBA00022692"/>
    </source>
</evidence>
<dbReference type="GO" id="GO:0015288">
    <property type="term" value="F:porin activity"/>
    <property type="evidence" value="ECO:0007669"/>
    <property type="project" value="TreeGrafter"/>
</dbReference>
<organism evidence="9 10">
    <name type="scientific">Porphyromonas uenonis 60-3</name>
    <dbReference type="NCBI Taxonomy" id="596327"/>
    <lineage>
        <taxon>Bacteria</taxon>
        <taxon>Pseudomonadati</taxon>
        <taxon>Bacteroidota</taxon>
        <taxon>Bacteroidia</taxon>
        <taxon>Bacteroidales</taxon>
        <taxon>Porphyromonadaceae</taxon>
        <taxon>Porphyromonas</taxon>
    </lineage>
</organism>
<dbReference type="EMBL" id="ACLR01000116">
    <property type="protein sequence ID" value="EEK17167.1"/>
    <property type="molecule type" value="Genomic_DNA"/>
</dbReference>
<name>C2MAT7_9PORP</name>
<dbReference type="RefSeq" id="WP_007365012.1">
    <property type="nucleotide sequence ID" value="NZ_ACLR01000116.1"/>
</dbReference>
<evidence type="ECO:0000256" key="8">
    <source>
        <dbReference type="SAM" id="SignalP"/>
    </source>
</evidence>
<sequence>MIKSNRRTWLLLLSLLLLATPGYAQESYSLQQCLNYAVQHNGNVKKSTYDQEKAKQARKEVIGALMPQISGSAALNDNLKKAKFIMPNFMNNMLPDKMRDPNASQYMTIEMGTQYSANAGVAVNQQILNMSLFNTLDIAKVSERMATLAATSTEEDVIAQTATLYYGAQVTQYAAEQMGHSVELVEKMLRTMEASYSSGLIKKVDVDRLKVNLTNLKTQHAAIESGLEVQKNLLKLQMGLEVTEPIVIAPLDLDLLAQQEIAESGAATFDPIQHVAYQQLQEREKMARLQERAKKYDYIPTLSIALNAQYNYMSDKLFGGGNTHYGYPTAMLGLSLRVPIFSGLSRLSKVRESHMDLLKTQEDLRSLDQSLRMAHLNASLKLQDTQRTIALQKENQALATQVFDLAQQNFTLGVASLSDVLNASQSLVQAQMTYANALGDYIKAYIDLKKSKGEIRDLMN</sequence>
<dbReference type="Gene3D" id="1.20.1600.10">
    <property type="entry name" value="Outer membrane efflux proteins (OEP)"/>
    <property type="match status" value="1"/>
</dbReference>
<keyword evidence="10" id="KW-1185">Reference proteome</keyword>
<proteinExistence type="inferred from homology"/>
<evidence type="ECO:0000256" key="1">
    <source>
        <dbReference type="ARBA" id="ARBA00004442"/>
    </source>
</evidence>
<dbReference type="GO" id="GO:0015562">
    <property type="term" value="F:efflux transmembrane transporter activity"/>
    <property type="evidence" value="ECO:0007669"/>
    <property type="project" value="InterPro"/>
</dbReference>
<comment type="subcellular location">
    <subcellularLocation>
        <location evidence="1">Cell outer membrane</location>
    </subcellularLocation>
</comment>
<comment type="caution">
    <text evidence="9">The sequence shown here is derived from an EMBL/GenBank/DDBJ whole genome shotgun (WGS) entry which is preliminary data.</text>
</comment>
<dbReference type="AlphaFoldDB" id="C2MAT7"/>
<evidence type="ECO:0000256" key="3">
    <source>
        <dbReference type="ARBA" id="ARBA00022448"/>
    </source>
</evidence>
<protein>
    <submittedName>
        <fullName evidence="9">Outer membrane efflux protein</fullName>
    </submittedName>
</protein>
<feature type="signal peptide" evidence="8">
    <location>
        <begin position="1"/>
        <end position="24"/>
    </location>
</feature>
<keyword evidence="4" id="KW-1134">Transmembrane beta strand</keyword>
<keyword evidence="6" id="KW-0472">Membrane</keyword>